<dbReference type="AlphaFoldDB" id="A0A1G7WSD8"/>
<accession>A0A1G7WSD8</accession>
<gene>
    <name evidence="2" type="ORF">SAMN05421827_110123</name>
</gene>
<organism evidence="2 3">
    <name type="scientific">Pedobacter terrae</name>
    <dbReference type="NCBI Taxonomy" id="405671"/>
    <lineage>
        <taxon>Bacteria</taxon>
        <taxon>Pseudomonadati</taxon>
        <taxon>Bacteroidota</taxon>
        <taxon>Sphingobacteriia</taxon>
        <taxon>Sphingobacteriales</taxon>
        <taxon>Sphingobacteriaceae</taxon>
        <taxon>Pedobacter</taxon>
    </lineage>
</organism>
<dbReference type="InterPro" id="IPR000421">
    <property type="entry name" value="FA58C"/>
</dbReference>
<name>A0A1G7WSD8_9SPHI</name>
<dbReference type="SUPFAM" id="SSF49785">
    <property type="entry name" value="Galactose-binding domain-like"/>
    <property type="match status" value="1"/>
</dbReference>
<dbReference type="Gene3D" id="2.60.40.1740">
    <property type="entry name" value="hypothetical protein (bacova_03559)"/>
    <property type="match status" value="1"/>
</dbReference>
<dbReference type="OrthoDB" id="622724at2"/>
<evidence type="ECO:0000259" key="1">
    <source>
        <dbReference type="PROSITE" id="PS50022"/>
    </source>
</evidence>
<evidence type="ECO:0000313" key="3">
    <source>
        <dbReference type="Proteomes" id="UP000199643"/>
    </source>
</evidence>
<dbReference type="InterPro" id="IPR013728">
    <property type="entry name" value="BT_3987-like_N"/>
</dbReference>
<proteinExistence type="predicted"/>
<dbReference type="Pfam" id="PF00754">
    <property type="entry name" value="F5_F8_type_C"/>
    <property type="match status" value="1"/>
</dbReference>
<feature type="domain" description="F5/8 type C" evidence="1">
    <location>
        <begin position="162"/>
        <end position="317"/>
    </location>
</feature>
<reference evidence="3" key="1">
    <citation type="submission" date="2016-10" db="EMBL/GenBank/DDBJ databases">
        <authorList>
            <person name="Varghese N."/>
            <person name="Submissions S."/>
        </authorList>
    </citation>
    <scope>NUCLEOTIDE SEQUENCE [LARGE SCALE GENOMIC DNA]</scope>
    <source>
        <strain evidence="3">DSM 17933</strain>
    </source>
</reference>
<dbReference type="PROSITE" id="PS50022">
    <property type="entry name" value="FA58C_3"/>
    <property type="match status" value="1"/>
</dbReference>
<dbReference type="EMBL" id="FNCH01000010">
    <property type="protein sequence ID" value="SDG74833.1"/>
    <property type="molecule type" value="Genomic_DNA"/>
</dbReference>
<protein>
    <recommendedName>
        <fullName evidence="1">F5/8 type C domain-containing protein</fullName>
    </recommendedName>
</protein>
<keyword evidence="3" id="KW-1185">Reference proteome</keyword>
<dbReference type="InterPro" id="IPR008979">
    <property type="entry name" value="Galactose-bd-like_sf"/>
</dbReference>
<dbReference type="STRING" id="405671.SAMN05421827_110123"/>
<evidence type="ECO:0000313" key="2">
    <source>
        <dbReference type="EMBL" id="SDG74833.1"/>
    </source>
</evidence>
<dbReference type="RefSeq" id="WP_090500949.1">
    <property type="nucleotide sequence ID" value="NZ_FNCH01000010.1"/>
</dbReference>
<dbReference type="Proteomes" id="UP000199643">
    <property type="component" value="Unassembled WGS sequence"/>
</dbReference>
<dbReference type="Gene3D" id="2.60.120.260">
    <property type="entry name" value="Galactose-binding domain-like"/>
    <property type="match status" value="1"/>
</dbReference>
<sequence>MKISKFYILAICSILMLYLSCKKDKVAREILPDGSVTFDLPAASDVVTRALDIKNIAVVSIEIKAILKVNSSADVHYVTFAPDTSKIGDYRAKYGSNALLLPTTTYLFYKPTVAIAAGTNVSETAVLNLGFQTNLKKFSTYVLPLTITAIDGQNQDPKKSKVVYYVFNTGDALYVDHTGFTLTAAASSTGGVNVAGRAVDANTTGTYWLSATTASLPQFVTADFARDVTFSGLDYFIPTAVTPTTGGYTTSAKIETSSNGTTWTDKGTYAVDVTNAARKQTINLPAPTTARYLRFTILTATPFVQSGTSYSVGFVGGIVLRN</sequence>
<dbReference type="Pfam" id="PF08522">
    <property type="entry name" value="BT_3987-like_N"/>
    <property type="match status" value="1"/>
</dbReference>